<evidence type="ECO:0000313" key="3">
    <source>
        <dbReference type="EMBL" id="SPQ98359.1"/>
    </source>
</evidence>
<dbReference type="EMBL" id="CDSF01000080">
    <property type="protein sequence ID" value="CEO97813.1"/>
    <property type="molecule type" value="Genomic_DNA"/>
</dbReference>
<dbReference type="PANTHER" id="PTHR12482:SF62">
    <property type="entry name" value="LIPASE ROG1-RELATED"/>
    <property type="match status" value="1"/>
</dbReference>
<dbReference type="Proteomes" id="UP000039324">
    <property type="component" value="Unassembled WGS sequence"/>
</dbReference>
<feature type="domain" description="DUF676" evidence="1">
    <location>
        <begin position="6"/>
        <end position="210"/>
    </location>
</feature>
<dbReference type="Proteomes" id="UP000290189">
    <property type="component" value="Unassembled WGS sequence"/>
</dbReference>
<dbReference type="OMA" id="HCSRRNH"/>
<keyword evidence="3" id="KW-0496">Mitochondrion</keyword>
<reference evidence="3 5" key="2">
    <citation type="submission" date="2018-03" db="EMBL/GenBank/DDBJ databases">
        <authorList>
            <person name="Fogelqvist J."/>
        </authorList>
    </citation>
    <scope>NUCLEOTIDE SEQUENCE [LARGE SCALE GENOMIC DNA]</scope>
</reference>
<proteinExistence type="predicted"/>
<keyword evidence="4" id="KW-1185">Reference proteome</keyword>
<dbReference type="PANTHER" id="PTHR12482">
    <property type="entry name" value="LIPASE ROG1-RELATED-RELATED"/>
    <property type="match status" value="1"/>
</dbReference>
<reference evidence="2 4" key="1">
    <citation type="submission" date="2015-02" db="EMBL/GenBank/DDBJ databases">
        <authorList>
            <person name="Chooi Y.-H."/>
        </authorList>
    </citation>
    <scope>NUCLEOTIDE SEQUENCE [LARGE SCALE GENOMIC DNA]</scope>
    <source>
        <strain evidence="2">E3</strain>
    </source>
</reference>
<geneLocation type="mitochondrion" evidence="3"/>
<dbReference type="InterPro" id="IPR029058">
    <property type="entry name" value="AB_hydrolase_fold"/>
</dbReference>
<dbReference type="InterPro" id="IPR044294">
    <property type="entry name" value="Lipase-like"/>
</dbReference>
<accession>A0A0G4IR13</accession>
<sequence length="321" mass="35865">MPPTRAVHAVVMVHGLHGLADDFAYMATRLRERFRDATGISAVVLVPTVNHGLTRHGIQGAAERLAPWIVDECQKHHATHISFIGHSLGGLIARYVIRLLHDNGTIPVRVQPVIYLSIATPHLGSLEHARRARSFAPHPLTAIVDDVFMHGTRFFIKQTGEELMLKDGDDSTVPLIVRMTDDAFINALRLFRHRIAYGAIRYDPTVGYETSVIRRTNPFKAQFPVSLSKLLLGESPRVIRDDAETAEMDEGGSQTVHTPLEELMMGRLDALDWERYAILPSRPVFAHVDVIVKSKFFNERHGSVVVDDIVNRVFDLAHASS</sequence>
<dbReference type="InterPro" id="IPR007751">
    <property type="entry name" value="DUF676_lipase-like"/>
</dbReference>
<evidence type="ECO:0000259" key="1">
    <source>
        <dbReference type="Pfam" id="PF05057"/>
    </source>
</evidence>
<evidence type="ECO:0000313" key="2">
    <source>
        <dbReference type="EMBL" id="CEO97813.1"/>
    </source>
</evidence>
<dbReference type="SUPFAM" id="SSF53474">
    <property type="entry name" value="alpha/beta-Hydrolases"/>
    <property type="match status" value="1"/>
</dbReference>
<dbReference type="Gene3D" id="3.40.50.1820">
    <property type="entry name" value="alpha/beta hydrolase"/>
    <property type="match status" value="1"/>
</dbReference>
<name>A0A0G4IR13_PLABS</name>
<dbReference type="OrthoDB" id="273452at2759"/>
<evidence type="ECO:0000313" key="4">
    <source>
        <dbReference type="Proteomes" id="UP000039324"/>
    </source>
</evidence>
<dbReference type="Pfam" id="PF05057">
    <property type="entry name" value="DUF676"/>
    <property type="match status" value="1"/>
</dbReference>
<dbReference type="EMBL" id="OVEO01000009">
    <property type="protein sequence ID" value="SPQ98359.1"/>
    <property type="molecule type" value="Genomic_DNA"/>
</dbReference>
<protein>
    <recommendedName>
        <fullName evidence="1">DUF676 domain-containing protein</fullName>
    </recommendedName>
</protein>
<gene>
    <name evidence="2" type="ORF">PBRA_005927</name>
    <name evidence="3" type="ORF">PLBR_LOCUS5574</name>
</gene>
<evidence type="ECO:0000313" key="5">
    <source>
        <dbReference type="Proteomes" id="UP000290189"/>
    </source>
</evidence>
<organism evidence="2 4">
    <name type="scientific">Plasmodiophora brassicae</name>
    <name type="common">Clubroot disease agent</name>
    <dbReference type="NCBI Taxonomy" id="37360"/>
    <lineage>
        <taxon>Eukaryota</taxon>
        <taxon>Sar</taxon>
        <taxon>Rhizaria</taxon>
        <taxon>Endomyxa</taxon>
        <taxon>Phytomyxea</taxon>
        <taxon>Plasmodiophorida</taxon>
        <taxon>Plasmodiophoridae</taxon>
        <taxon>Plasmodiophora</taxon>
    </lineage>
</organism>
<dbReference type="AlphaFoldDB" id="A0A0G4IR13"/>